<dbReference type="InterPro" id="IPR032109">
    <property type="entry name" value="Big_3_5"/>
</dbReference>
<keyword evidence="8" id="KW-1133">Transmembrane helix</keyword>
<evidence type="ECO:0000256" key="2">
    <source>
        <dbReference type="ARBA" id="ARBA00022670"/>
    </source>
</evidence>
<evidence type="ECO:0000256" key="5">
    <source>
        <dbReference type="ARBA" id="ARBA00022825"/>
    </source>
</evidence>
<evidence type="ECO:0000256" key="6">
    <source>
        <dbReference type="ARBA" id="ARBA00022837"/>
    </source>
</evidence>
<feature type="transmembrane region" description="Helical" evidence="8">
    <location>
        <begin position="1225"/>
        <end position="1243"/>
    </location>
</feature>
<feature type="transmembrane region" description="Helical" evidence="8">
    <location>
        <begin position="1198"/>
        <end position="1218"/>
    </location>
</feature>
<evidence type="ECO:0000256" key="1">
    <source>
        <dbReference type="ARBA" id="ARBA00001913"/>
    </source>
</evidence>
<keyword evidence="4" id="KW-0378">Hydrolase</keyword>
<feature type="domain" description="Peptidase S53" evidence="9">
    <location>
        <begin position="270"/>
        <end position="684"/>
    </location>
</feature>
<dbReference type="SUPFAM" id="SSF54897">
    <property type="entry name" value="Protease propeptides/inhibitors"/>
    <property type="match status" value="1"/>
</dbReference>
<dbReference type="CDD" id="cd11377">
    <property type="entry name" value="Pro-peptidase_S53"/>
    <property type="match status" value="1"/>
</dbReference>
<dbReference type="InterPro" id="IPR015366">
    <property type="entry name" value="S53_propep"/>
</dbReference>
<sequence length="1292" mass="129824">MSRAGGLLLCVDLPIKVSIDRYGLNAYRGPTSMPMKNLVSRLFPGLLASTLTACMGTIAALGQTPALDVSARVSAHPDLAARTRLSGHVPAWVATAQDLGNVSPSLQLDHVTVTLTRPAALEAAFQQLLKDQQDASSPRYHQWLTPKQSAELYGVPQADSDAVAAWLQSQGLHVDSVSPTRQFITFSGAASSVASAFSVQLHSFNHMGRTVFSTTSEPAVPTALASVILGVTGLSEEYLKPAHTVMPTQTRQTASNSMAPDVNLSGGTHWILPADFAVIYDVNPVYNAGINGSGQHVAIIGASRVLAADISGFESLAGLSSAQPNSLLTPGSSDPGMTSDSAQGEATLDVDRVIGTAPGATADLVLISSLLNTQILSSLSYIVNTLNDPIINMSFGSCEATSNQSTFNSFNTLFAQAAGQGISIFVSSGDSESAGCMTAGGPYTANLAVASTNVLCTPYVTCVGGTQFADTTSPSTYWSSTNGAGNNLSALSYIPEGVWNEPSSTTNNVTTYVVEGGGGGASTYAAKPTWQVGTGVPADSARDTPDVSFSASGHNAYLACLTYSGAVCPNYVTGFGGTSASAPSMAGIMALVNQKTAVRQGLFNAKLYQLALTTSNGVFHDATPATSGVTSCSLTVASTCNTSTPGTSGLTGGLSGAALTTGYDLATGLGSIDVSKLINAVASPLPATTTNLVATPTTINTNQTATFKATISSTYTVFTPTGTVTFSSNGNSLGPVTLVNGVATLPAQAYPTAGTYAILATYSGDGNFAASAATLSFVVTAAPANTPTITLAGSTGTIPPTQSVTYTATLASSAGTPTGTVTFYNGTNVLAAAVAVVAGKAAFGPTTLIPGFYSVTAVYSGDTSFNGVTSTAVPLIVTGVPTSIIAIPAAAYYATTNSSIALQSNLDLYSSTGVTAGTPTVGPTGTITYNVDGVNGPAIPIVGSLSNGVSSIYTATSAVYVFQAAVHHVTATYSGDAIWAPSTSAISTLTVGASLTTTTVALVTPGTVTSGKTTPITVTVSGLGSAIPATGQVTLSDYLTGGGTTILGTFPFTTLGAASGTLSYTLPSLVTGTHQIEAVFNSTNSDINYQSSNGSLYLVVAQGAGQSFTVSSSPTTLTVAAGATTGNAYTATYTSVGGFTGTVSPSPCTVTANFSAATVMPYCNASYLVATVNATTPGTNIFTLTTTKRSALTSPGLAWNRTGAFGGVALSGLLLLLLPRRRRRWSALIPILLLAAGLLSATGCGGASSGSGGGGTTVNGTTAGSYTVTFGGTTGTGGTAITVTTSVTLNVQ</sequence>
<dbReference type="InterPro" id="IPR030400">
    <property type="entry name" value="Sedolisin_dom"/>
</dbReference>
<gene>
    <name evidence="10" type="ORF">SAMN05421770_10466</name>
</gene>
<name>A0A239JQM4_9BACT</name>
<evidence type="ECO:0000256" key="3">
    <source>
        <dbReference type="ARBA" id="ARBA00022723"/>
    </source>
</evidence>
<keyword evidence="5" id="KW-0720">Serine protease</keyword>
<dbReference type="InterPro" id="IPR023828">
    <property type="entry name" value="Peptidase_S8_Ser-AS"/>
</dbReference>
<dbReference type="PANTHER" id="PTHR14218:SF15">
    <property type="entry name" value="TRIPEPTIDYL-PEPTIDASE 1"/>
    <property type="match status" value="1"/>
</dbReference>
<evidence type="ECO:0000256" key="7">
    <source>
        <dbReference type="ARBA" id="ARBA00023145"/>
    </source>
</evidence>
<dbReference type="InterPro" id="IPR013783">
    <property type="entry name" value="Ig-like_fold"/>
</dbReference>
<dbReference type="InterPro" id="IPR050819">
    <property type="entry name" value="Tripeptidyl-peptidase_I"/>
</dbReference>
<dbReference type="PROSITE" id="PS00138">
    <property type="entry name" value="SUBTILASE_SER"/>
    <property type="match status" value="1"/>
</dbReference>
<dbReference type="Gene3D" id="3.40.50.200">
    <property type="entry name" value="Peptidase S8/S53 domain"/>
    <property type="match status" value="1"/>
</dbReference>
<evidence type="ECO:0000256" key="8">
    <source>
        <dbReference type="SAM" id="Phobius"/>
    </source>
</evidence>
<organism evidence="10 11">
    <name type="scientific">Granulicella rosea</name>
    <dbReference type="NCBI Taxonomy" id="474952"/>
    <lineage>
        <taxon>Bacteria</taxon>
        <taxon>Pseudomonadati</taxon>
        <taxon>Acidobacteriota</taxon>
        <taxon>Terriglobia</taxon>
        <taxon>Terriglobales</taxon>
        <taxon>Acidobacteriaceae</taxon>
        <taxon>Granulicella</taxon>
    </lineage>
</organism>
<keyword evidence="3" id="KW-0479">Metal-binding</keyword>
<dbReference type="GO" id="GO:0004252">
    <property type="term" value="F:serine-type endopeptidase activity"/>
    <property type="evidence" value="ECO:0007669"/>
    <property type="project" value="InterPro"/>
</dbReference>
<dbReference type="Pfam" id="PF09286">
    <property type="entry name" value="Pro-kuma_activ"/>
    <property type="match status" value="1"/>
</dbReference>
<dbReference type="EMBL" id="FZOU01000004">
    <property type="protein sequence ID" value="SNT07842.1"/>
    <property type="molecule type" value="Genomic_DNA"/>
</dbReference>
<accession>A0A239JQM4</accession>
<dbReference type="CDD" id="cd04056">
    <property type="entry name" value="Peptidases_S53"/>
    <property type="match status" value="1"/>
</dbReference>
<protein>
    <submittedName>
        <fullName evidence="10">Ig-like domain (Group 3)</fullName>
    </submittedName>
</protein>
<keyword evidence="11" id="KW-1185">Reference proteome</keyword>
<evidence type="ECO:0000259" key="9">
    <source>
        <dbReference type="PROSITE" id="PS51695"/>
    </source>
</evidence>
<dbReference type="Gene3D" id="2.60.40.10">
    <property type="entry name" value="Immunoglobulins"/>
    <property type="match status" value="3"/>
</dbReference>
<proteinExistence type="predicted"/>
<dbReference type="SUPFAM" id="SSF52743">
    <property type="entry name" value="Subtilisin-like"/>
    <property type="match status" value="1"/>
</dbReference>
<dbReference type="Proteomes" id="UP000198356">
    <property type="component" value="Unassembled WGS sequence"/>
</dbReference>
<evidence type="ECO:0000313" key="11">
    <source>
        <dbReference type="Proteomes" id="UP000198356"/>
    </source>
</evidence>
<evidence type="ECO:0000256" key="4">
    <source>
        <dbReference type="ARBA" id="ARBA00022801"/>
    </source>
</evidence>
<reference evidence="10 11" key="1">
    <citation type="submission" date="2017-06" db="EMBL/GenBank/DDBJ databases">
        <authorList>
            <person name="Kim H.J."/>
            <person name="Triplett B.A."/>
        </authorList>
    </citation>
    <scope>NUCLEOTIDE SEQUENCE [LARGE SCALE GENOMIC DNA]</scope>
    <source>
        <strain evidence="10 11">DSM 18704</strain>
    </source>
</reference>
<keyword evidence="2" id="KW-0645">Protease</keyword>
<keyword evidence="8" id="KW-0812">Transmembrane</keyword>
<dbReference type="PANTHER" id="PTHR14218">
    <property type="entry name" value="PROTEASE S8 TRIPEPTIDYL PEPTIDASE I CLN2"/>
    <property type="match status" value="1"/>
</dbReference>
<keyword evidence="7" id="KW-0865">Zymogen</keyword>
<comment type="cofactor">
    <cofactor evidence="1">
        <name>Ca(2+)</name>
        <dbReference type="ChEBI" id="CHEBI:29108"/>
    </cofactor>
</comment>
<dbReference type="GO" id="GO:0046872">
    <property type="term" value="F:metal ion binding"/>
    <property type="evidence" value="ECO:0007669"/>
    <property type="project" value="UniProtKB-KW"/>
</dbReference>
<dbReference type="Pfam" id="PF16640">
    <property type="entry name" value="Big_3_5"/>
    <property type="match status" value="2"/>
</dbReference>
<keyword evidence="6" id="KW-0106">Calcium</keyword>
<dbReference type="OrthoDB" id="9002785at2"/>
<dbReference type="GO" id="GO:0006508">
    <property type="term" value="P:proteolysis"/>
    <property type="evidence" value="ECO:0007669"/>
    <property type="project" value="UniProtKB-KW"/>
</dbReference>
<evidence type="ECO:0000313" key="10">
    <source>
        <dbReference type="EMBL" id="SNT07842.1"/>
    </source>
</evidence>
<dbReference type="SMART" id="SM00944">
    <property type="entry name" value="Pro-kuma_activ"/>
    <property type="match status" value="1"/>
</dbReference>
<dbReference type="GO" id="GO:0008240">
    <property type="term" value="F:tripeptidyl-peptidase activity"/>
    <property type="evidence" value="ECO:0007669"/>
    <property type="project" value="TreeGrafter"/>
</dbReference>
<keyword evidence="8" id="KW-0472">Membrane</keyword>
<dbReference type="PROSITE" id="PS51695">
    <property type="entry name" value="SEDOLISIN"/>
    <property type="match status" value="1"/>
</dbReference>
<dbReference type="InterPro" id="IPR036852">
    <property type="entry name" value="Peptidase_S8/S53_dom_sf"/>
</dbReference>